<evidence type="ECO:0000256" key="2">
    <source>
        <dbReference type="ARBA" id="ARBA00022723"/>
    </source>
</evidence>
<dbReference type="GO" id="GO:0005634">
    <property type="term" value="C:nucleus"/>
    <property type="evidence" value="ECO:0007669"/>
    <property type="project" value="UniProtKB-SubCell"/>
</dbReference>
<dbReference type="OrthoDB" id="8067562at2759"/>
<dbReference type="PANTHER" id="PTHR23226">
    <property type="entry name" value="ZINC FINGER AND SCAN DOMAIN-CONTAINING"/>
    <property type="match status" value="1"/>
</dbReference>
<evidence type="ECO:0000256" key="7">
    <source>
        <dbReference type="ARBA" id="ARBA00023242"/>
    </source>
</evidence>
<keyword evidence="4 8" id="KW-0863">Zinc-finger</keyword>
<evidence type="ECO:0000256" key="6">
    <source>
        <dbReference type="ARBA" id="ARBA00023125"/>
    </source>
</evidence>
<dbReference type="InterPro" id="IPR013087">
    <property type="entry name" value="Znf_C2H2_type"/>
</dbReference>
<accession>A0A4Y2X5S5</accession>
<dbReference type="FunFam" id="3.30.160.60:FF:001004">
    <property type="entry name" value="Zinc finger protein 426"/>
    <property type="match status" value="1"/>
</dbReference>
<gene>
    <name evidence="11" type="ORF">AVEN_148284_1</name>
</gene>
<comment type="subcellular location">
    <subcellularLocation>
        <location evidence="1">Nucleus</location>
    </subcellularLocation>
</comment>
<name>A0A4Y2X5S5_ARAVE</name>
<keyword evidence="3" id="KW-0677">Repeat</keyword>
<proteinExistence type="predicted"/>
<feature type="compositionally biased region" description="Basic and acidic residues" evidence="9">
    <location>
        <begin position="24"/>
        <end position="34"/>
    </location>
</feature>
<keyword evidence="12" id="KW-1185">Reference proteome</keyword>
<dbReference type="EMBL" id="BGPR01070827">
    <property type="protein sequence ID" value="GBO44190.1"/>
    <property type="molecule type" value="Genomic_DNA"/>
</dbReference>
<evidence type="ECO:0000256" key="8">
    <source>
        <dbReference type="PROSITE-ProRule" id="PRU00042"/>
    </source>
</evidence>
<keyword evidence="2" id="KW-0479">Metal-binding</keyword>
<protein>
    <recommendedName>
        <fullName evidence="10">C2H2-type domain-containing protein</fullName>
    </recommendedName>
</protein>
<dbReference type="GO" id="GO:0008270">
    <property type="term" value="F:zinc ion binding"/>
    <property type="evidence" value="ECO:0007669"/>
    <property type="project" value="UniProtKB-KW"/>
</dbReference>
<feature type="region of interest" description="Disordered" evidence="9">
    <location>
        <begin position="24"/>
        <end position="67"/>
    </location>
</feature>
<dbReference type="PROSITE" id="PS50157">
    <property type="entry name" value="ZINC_FINGER_C2H2_2"/>
    <property type="match status" value="2"/>
</dbReference>
<keyword evidence="5" id="KW-0862">Zinc</keyword>
<dbReference type="SUPFAM" id="SSF57667">
    <property type="entry name" value="beta-beta-alpha zinc fingers"/>
    <property type="match status" value="1"/>
</dbReference>
<comment type="caution">
    <text evidence="11">The sequence shown here is derived from an EMBL/GenBank/DDBJ whole genome shotgun (WGS) entry which is preliminary data.</text>
</comment>
<evidence type="ECO:0000256" key="5">
    <source>
        <dbReference type="ARBA" id="ARBA00022833"/>
    </source>
</evidence>
<dbReference type="GO" id="GO:0000978">
    <property type="term" value="F:RNA polymerase II cis-regulatory region sequence-specific DNA binding"/>
    <property type="evidence" value="ECO:0007669"/>
    <property type="project" value="TreeGrafter"/>
</dbReference>
<feature type="domain" description="C2H2-type" evidence="10">
    <location>
        <begin position="249"/>
        <end position="268"/>
    </location>
</feature>
<dbReference type="PANTHER" id="PTHR23226:SF416">
    <property type="entry name" value="FI01424P"/>
    <property type="match status" value="1"/>
</dbReference>
<dbReference type="InterPro" id="IPR036236">
    <property type="entry name" value="Znf_C2H2_sf"/>
</dbReference>
<evidence type="ECO:0000256" key="4">
    <source>
        <dbReference type="ARBA" id="ARBA00022771"/>
    </source>
</evidence>
<dbReference type="AlphaFoldDB" id="A0A4Y2X5S5"/>
<sequence>MFSPFKPSSCLFFDFRELEEDIDDKPLDLSKKAPIETAKQAEPLTPARYVSSHGELSKPVQKSRWATEQESLKSVHSHQISRENEAEKLEEAAKDEKQMNFVDRFSSYTYGRSGQIQQGENNLERNSLKSKQVCTDIPVSIIKSPIYNKRNVFKDERPATDGPSCNSGAQRHTVAVFSIVRLIQDEQKMTIYQKCDANERRDYMSNEPSTSFSSSIRSPAKTFSLCDKAFSQKWNLEIHNRSHMRNKPYKCKECGKAFSQSSYLKSHN</sequence>
<evidence type="ECO:0000313" key="12">
    <source>
        <dbReference type="Proteomes" id="UP000499080"/>
    </source>
</evidence>
<dbReference type="Pfam" id="PF00096">
    <property type="entry name" value="zf-C2H2"/>
    <property type="match status" value="2"/>
</dbReference>
<feature type="domain" description="C2H2-type" evidence="10">
    <location>
        <begin position="221"/>
        <end position="248"/>
    </location>
</feature>
<keyword evidence="6" id="KW-0238">DNA-binding</keyword>
<dbReference type="Proteomes" id="UP000499080">
    <property type="component" value="Unassembled WGS sequence"/>
</dbReference>
<evidence type="ECO:0000256" key="3">
    <source>
        <dbReference type="ARBA" id="ARBA00022737"/>
    </source>
</evidence>
<dbReference type="Gene3D" id="3.30.160.60">
    <property type="entry name" value="Classic Zinc Finger"/>
    <property type="match status" value="2"/>
</dbReference>
<evidence type="ECO:0000313" key="11">
    <source>
        <dbReference type="EMBL" id="GBO44190.1"/>
    </source>
</evidence>
<evidence type="ECO:0000259" key="10">
    <source>
        <dbReference type="PROSITE" id="PS50157"/>
    </source>
</evidence>
<dbReference type="GO" id="GO:0000981">
    <property type="term" value="F:DNA-binding transcription factor activity, RNA polymerase II-specific"/>
    <property type="evidence" value="ECO:0007669"/>
    <property type="project" value="TreeGrafter"/>
</dbReference>
<keyword evidence="7" id="KW-0539">Nucleus</keyword>
<organism evidence="11 12">
    <name type="scientific">Araneus ventricosus</name>
    <name type="common">Orbweaver spider</name>
    <name type="synonym">Epeira ventricosa</name>
    <dbReference type="NCBI Taxonomy" id="182803"/>
    <lineage>
        <taxon>Eukaryota</taxon>
        <taxon>Metazoa</taxon>
        <taxon>Ecdysozoa</taxon>
        <taxon>Arthropoda</taxon>
        <taxon>Chelicerata</taxon>
        <taxon>Arachnida</taxon>
        <taxon>Araneae</taxon>
        <taxon>Araneomorphae</taxon>
        <taxon>Entelegynae</taxon>
        <taxon>Araneoidea</taxon>
        <taxon>Araneidae</taxon>
        <taxon>Araneus</taxon>
    </lineage>
</organism>
<evidence type="ECO:0000256" key="9">
    <source>
        <dbReference type="SAM" id="MobiDB-lite"/>
    </source>
</evidence>
<reference evidence="11 12" key="1">
    <citation type="journal article" date="2019" name="Sci. Rep.">
        <title>Orb-weaving spider Araneus ventricosus genome elucidates the spidroin gene catalogue.</title>
        <authorList>
            <person name="Kono N."/>
            <person name="Nakamura H."/>
            <person name="Ohtoshi R."/>
            <person name="Moran D.A.P."/>
            <person name="Shinohara A."/>
            <person name="Yoshida Y."/>
            <person name="Fujiwara M."/>
            <person name="Mori M."/>
            <person name="Tomita M."/>
            <person name="Arakawa K."/>
        </authorList>
    </citation>
    <scope>NUCLEOTIDE SEQUENCE [LARGE SCALE GENOMIC DNA]</scope>
</reference>
<evidence type="ECO:0000256" key="1">
    <source>
        <dbReference type="ARBA" id="ARBA00004123"/>
    </source>
</evidence>